<dbReference type="RefSeq" id="WP_212011134.1">
    <property type="nucleotide sequence ID" value="NZ_JAAFYZ010000076.1"/>
</dbReference>
<comment type="subcellular location">
    <subcellularLocation>
        <location evidence="1">Cell membrane</location>
        <topology evidence="1">Multi-pass membrane protein</topology>
    </subcellularLocation>
</comment>
<evidence type="ECO:0000256" key="4">
    <source>
        <dbReference type="ARBA" id="ARBA00022840"/>
    </source>
</evidence>
<feature type="transmembrane region" description="Helical" evidence="7">
    <location>
        <begin position="20"/>
        <end position="42"/>
    </location>
</feature>
<dbReference type="PANTHER" id="PTHR43394">
    <property type="entry name" value="ATP-DEPENDENT PERMEASE MDL1, MITOCHONDRIAL"/>
    <property type="match status" value="1"/>
</dbReference>
<dbReference type="PROSITE" id="PS50893">
    <property type="entry name" value="ABC_TRANSPORTER_2"/>
    <property type="match status" value="1"/>
</dbReference>
<dbReference type="InterPro" id="IPR017871">
    <property type="entry name" value="ABC_transporter-like_CS"/>
</dbReference>
<dbReference type="CDD" id="cd18548">
    <property type="entry name" value="ABC_6TM_Tm287_like"/>
    <property type="match status" value="1"/>
</dbReference>
<feature type="transmembrane region" description="Helical" evidence="7">
    <location>
        <begin position="280"/>
        <end position="299"/>
    </location>
</feature>
<accession>A0ABS5KU41</accession>
<evidence type="ECO:0000259" key="9">
    <source>
        <dbReference type="PROSITE" id="PS50929"/>
    </source>
</evidence>
<dbReference type="InterPro" id="IPR003593">
    <property type="entry name" value="AAA+_ATPase"/>
</dbReference>
<dbReference type="InterPro" id="IPR027417">
    <property type="entry name" value="P-loop_NTPase"/>
</dbReference>
<feature type="transmembrane region" description="Helical" evidence="7">
    <location>
        <begin position="128"/>
        <end position="152"/>
    </location>
</feature>
<feature type="transmembrane region" description="Helical" evidence="7">
    <location>
        <begin position="54"/>
        <end position="75"/>
    </location>
</feature>
<evidence type="ECO:0000259" key="8">
    <source>
        <dbReference type="PROSITE" id="PS50893"/>
    </source>
</evidence>
<dbReference type="Pfam" id="PF00005">
    <property type="entry name" value="ABC_tran"/>
    <property type="match status" value="1"/>
</dbReference>
<keyword evidence="6 7" id="KW-0472">Membrane</keyword>
<feature type="domain" description="ABC transmembrane type-1" evidence="9">
    <location>
        <begin position="20"/>
        <end position="301"/>
    </location>
</feature>
<dbReference type="Gene3D" id="1.20.1560.10">
    <property type="entry name" value="ABC transporter type 1, transmembrane domain"/>
    <property type="match status" value="1"/>
</dbReference>
<dbReference type="InterPro" id="IPR003439">
    <property type="entry name" value="ABC_transporter-like_ATP-bd"/>
</dbReference>
<feature type="domain" description="ABC transporter" evidence="8">
    <location>
        <begin position="335"/>
        <end position="570"/>
    </location>
</feature>
<dbReference type="GO" id="GO:0005524">
    <property type="term" value="F:ATP binding"/>
    <property type="evidence" value="ECO:0007669"/>
    <property type="project" value="UniProtKB-KW"/>
</dbReference>
<organism evidence="10 11">
    <name type="scientific">Catenulispora pinistramenti</name>
    <dbReference type="NCBI Taxonomy" id="2705254"/>
    <lineage>
        <taxon>Bacteria</taxon>
        <taxon>Bacillati</taxon>
        <taxon>Actinomycetota</taxon>
        <taxon>Actinomycetes</taxon>
        <taxon>Catenulisporales</taxon>
        <taxon>Catenulisporaceae</taxon>
        <taxon>Catenulispora</taxon>
    </lineage>
</organism>
<keyword evidence="3" id="KW-0547">Nucleotide-binding</keyword>
<dbReference type="Pfam" id="PF00664">
    <property type="entry name" value="ABC_membrane"/>
    <property type="match status" value="1"/>
</dbReference>
<dbReference type="PANTHER" id="PTHR43394:SF1">
    <property type="entry name" value="ATP-BINDING CASSETTE SUB-FAMILY B MEMBER 10, MITOCHONDRIAL"/>
    <property type="match status" value="1"/>
</dbReference>
<dbReference type="InterPro" id="IPR039421">
    <property type="entry name" value="Type_1_exporter"/>
</dbReference>
<evidence type="ECO:0000256" key="2">
    <source>
        <dbReference type="ARBA" id="ARBA00022692"/>
    </source>
</evidence>
<proteinExistence type="predicted"/>
<feature type="transmembrane region" description="Helical" evidence="7">
    <location>
        <begin position="158"/>
        <end position="184"/>
    </location>
</feature>
<dbReference type="PROSITE" id="PS50929">
    <property type="entry name" value="ABC_TM1F"/>
    <property type="match status" value="1"/>
</dbReference>
<dbReference type="Proteomes" id="UP000730482">
    <property type="component" value="Unassembled WGS sequence"/>
</dbReference>
<evidence type="ECO:0000313" key="10">
    <source>
        <dbReference type="EMBL" id="MBS2549576.1"/>
    </source>
</evidence>
<dbReference type="InterPro" id="IPR011527">
    <property type="entry name" value="ABC1_TM_dom"/>
</dbReference>
<keyword evidence="5 7" id="KW-1133">Transmembrane helix</keyword>
<evidence type="ECO:0000256" key="3">
    <source>
        <dbReference type="ARBA" id="ARBA00022741"/>
    </source>
</evidence>
<comment type="caution">
    <text evidence="10">The sequence shown here is derived from an EMBL/GenBank/DDBJ whole genome shotgun (WGS) entry which is preliminary data.</text>
</comment>
<dbReference type="SUPFAM" id="SSF90123">
    <property type="entry name" value="ABC transporter transmembrane region"/>
    <property type="match status" value="1"/>
</dbReference>
<keyword evidence="11" id="KW-1185">Reference proteome</keyword>
<feature type="transmembrane region" description="Helical" evidence="7">
    <location>
        <begin position="238"/>
        <end position="260"/>
    </location>
</feature>
<dbReference type="InterPro" id="IPR036640">
    <property type="entry name" value="ABC1_TM_sf"/>
</dbReference>
<evidence type="ECO:0000256" key="6">
    <source>
        <dbReference type="ARBA" id="ARBA00023136"/>
    </source>
</evidence>
<reference evidence="10 11" key="1">
    <citation type="submission" date="2020-02" db="EMBL/GenBank/DDBJ databases">
        <title>Acidophilic actinobacteria isolated from forest soil.</title>
        <authorList>
            <person name="Golinska P."/>
        </authorList>
    </citation>
    <scope>NUCLEOTIDE SEQUENCE [LARGE SCALE GENOMIC DNA]</scope>
    <source>
        <strain evidence="10 11">NL8</strain>
    </source>
</reference>
<evidence type="ECO:0000256" key="5">
    <source>
        <dbReference type="ARBA" id="ARBA00022989"/>
    </source>
</evidence>
<gene>
    <name evidence="10" type="ORF">KGQ19_22185</name>
</gene>
<protein>
    <submittedName>
        <fullName evidence="10">ABC transporter ATP-binding protein</fullName>
    </submittedName>
</protein>
<evidence type="ECO:0000256" key="7">
    <source>
        <dbReference type="SAM" id="Phobius"/>
    </source>
</evidence>
<sequence>MVLVRLLRGYLRPHARSLTLIGVLVVIQTAGNLYLPSLNAAIIDDGVLGGDSGYIWRAGGAMLVVALLLGIVAVLSVRLATQVASAVGAALRDGVHRRVLGWSEQDLSRFGIPSLVIRNVNDVQQVQLFLQAALNLLLLSVVTALGALVMAIRSGPRLSLLVWATVLAMAAIVAVMLLAVVPLFRVVQGKIDRLNRVVREQITGARVIRAFGRQSAEDARYREVNDDMTGTALRANRIFAALLPAVLGLVNLTSVGLIWFGGRLVGAGEMSIGDLTAFQIYILQVLLYVAIGVSVIILLPRAVAGAERITEVVQAGTGIADPPRPVAPEAGTGTVEFRDVSFGYPGSRHPVLAGLSFTVRPGRTTAVVGGTGSGKTTVLQLALRFCAATGGTVAVNGVDVQEQAAERLWARIGPVPQTAFLFAGTVAENLRIARPEASEAELWHALDVAQALDFVSAMPGGLDTPLDSGGRNVSGGQRQRLAIARAVLRRPDLYVFDDCFSALDPATEARLRAALRAETANAAVLIAAQRAGTIMDADEIIVLEHGTVAGRGTHAELIEDCVPYQGIVAAQLGAGATA</sequence>
<keyword evidence="2 7" id="KW-0812">Transmembrane</keyword>
<dbReference type="SMART" id="SM00382">
    <property type="entry name" value="AAA"/>
    <property type="match status" value="1"/>
</dbReference>
<evidence type="ECO:0000256" key="1">
    <source>
        <dbReference type="ARBA" id="ARBA00004651"/>
    </source>
</evidence>
<keyword evidence="4 10" id="KW-0067">ATP-binding</keyword>
<dbReference type="EMBL" id="JAAFYZ010000076">
    <property type="protein sequence ID" value="MBS2549576.1"/>
    <property type="molecule type" value="Genomic_DNA"/>
</dbReference>
<dbReference type="Gene3D" id="3.40.50.300">
    <property type="entry name" value="P-loop containing nucleotide triphosphate hydrolases"/>
    <property type="match status" value="1"/>
</dbReference>
<name>A0ABS5KU41_9ACTN</name>
<dbReference type="PROSITE" id="PS00211">
    <property type="entry name" value="ABC_TRANSPORTER_1"/>
    <property type="match status" value="1"/>
</dbReference>
<dbReference type="SUPFAM" id="SSF52540">
    <property type="entry name" value="P-loop containing nucleoside triphosphate hydrolases"/>
    <property type="match status" value="1"/>
</dbReference>
<evidence type="ECO:0000313" key="11">
    <source>
        <dbReference type="Proteomes" id="UP000730482"/>
    </source>
</evidence>